<dbReference type="EMBL" id="JANBUN010001147">
    <property type="protein sequence ID" value="KAJ2799428.1"/>
    <property type="molecule type" value="Genomic_DNA"/>
</dbReference>
<name>A0ACC1L194_9FUNG</name>
<evidence type="ECO:0000313" key="1">
    <source>
        <dbReference type="EMBL" id="KAJ2799428.1"/>
    </source>
</evidence>
<dbReference type="Proteomes" id="UP001140087">
    <property type="component" value="Unassembled WGS sequence"/>
</dbReference>
<comment type="caution">
    <text evidence="1">The sequence shown here is derived from an EMBL/GenBank/DDBJ whole genome shotgun (WGS) entry which is preliminary data.</text>
</comment>
<gene>
    <name evidence="1" type="ORF">H4R21_003549</name>
</gene>
<proteinExistence type="predicted"/>
<reference evidence="1" key="1">
    <citation type="submission" date="2022-07" db="EMBL/GenBank/DDBJ databases">
        <title>Phylogenomic reconstructions and comparative analyses of Kickxellomycotina fungi.</title>
        <authorList>
            <person name="Reynolds N.K."/>
            <person name="Stajich J.E."/>
            <person name="Barry K."/>
            <person name="Grigoriev I.V."/>
            <person name="Crous P."/>
            <person name="Smith M.E."/>
        </authorList>
    </citation>
    <scope>NUCLEOTIDE SEQUENCE</scope>
    <source>
        <strain evidence="1">BCRC 34780</strain>
    </source>
</reference>
<organism evidence="1 2">
    <name type="scientific">Coemansia helicoidea</name>
    <dbReference type="NCBI Taxonomy" id="1286919"/>
    <lineage>
        <taxon>Eukaryota</taxon>
        <taxon>Fungi</taxon>
        <taxon>Fungi incertae sedis</taxon>
        <taxon>Zoopagomycota</taxon>
        <taxon>Kickxellomycotina</taxon>
        <taxon>Kickxellomycetes</taxon>
        <taxon>Kickxellales</taxon>
        <taxon>Kickxellaceae</taxon>
        <taxon>Coemansia</taxon>
    </lineage>
</organism>
<evidence type="ECO:0000313" key="2">
    <source>
        <dbReference type="Proteomes" id="UP001140087"/>
    </source>
</evidence>
<keyword evidence="2" id="KW-1185">Reference proteome</keyword>
<accession>A0ACC1L194</accession>
<protein>
    <submittedName>
        <fullName evidence="1">Uncharacterized protein</fullName>
    </submittedName>
</protein>
<sequence>MFAARTRTLSVARQNPLWGPSRNPRLLVAVPISVVAALFFNELEVFNRVFLTGRIPVEFFFLPIPFALALLAAEELRKMLVRRRPHGLAARMAW</sequence>